<accession>A0A3M8SMJ7</accession>
<gene>
    <name evidence="2" type="ORF">EER27_13605</name>
</gene>
<feature type="region of interest" description="Disordered" evidence="1">
    <location>
        <begin position="1"/>
        <end position="31"/>
    </location>
</feature>
<dbReference type="EMBL" id="RIBS01000007">
    <property type="protein sequence ID" value="RNF82541.1"/>
    <property type="molecule type" value="Genomic_DNA"/>
</dbReference>
<feature type="compositionally biased region" description="Basic residues" evidence="1">
    <location>
        <begin position="1"/>
        <end position="23"/>
    </location>
</feature>
<keyword evidence="3" id="KW-1185">Reference proteome</keyword>
<dbReference type="AlphaFoldDB" id="A0A3M8SMJ7"/>
<dbReference type="OrthoDB" id="5976053at2"/>
<comment type="caution">
    <text evidence="2">The sequence shown here is derived from an EMBL/GenBank/DDBJ whole genome shotgun (WGS) entry which is preliminary data.</text>
</comment>
<evidence type="ECO:0000313" key="3">
    <source>
        <dbReference type="Proteomes" id="UP000267049"/>
    </source>
</evidence>
<evidence type="ECO:0000313" key="2">
    <source>
        <dbReference type="EMBL" id="RNF82541.1"/>
    </source>
</evidence>
<dbReference type="Proteomes" id="UP000267049">
    <property type="component" value="Unassembled WGS sequence"/>
</dbReference>
<name>A0A3M8SMJ7_9GAMM</name>
<proteinExistence type="predicted"/>
<organism evidence="2 3">
    <name type="scientific">Montanilutibacter psychrotolerans</name>
    <dbReference type="NCBI Taxonomy" id="1327343"/>
    <lineage>
        <taxon>Bacteria</taxon>
        <taxon>Pseudomonadati</taxon>
        <taxon>Pseudomonadota</taxon>
        <taxon>Gammaproteobacteria</taxon>
        <taxon>Lysobacterales</taxon>
        <taxon>Lysobacteraceae</taxon>
        <taxon>Montanilutibacter</taxon>
    </lineage>
</organism>
<dbReference type="RefSeq" id="WP_123088677.1">
    <property type="nucleotide sequence ID" value="NZ_RIBS01000007.1"/>
</dbReference>
<protein>
    <submittedName>
        <fullName evidence="2">Uncharacterized protein</fullName>
    </submittedName>
</protein>
<sequence>MSKNSKVRRAARKKLTSRSRRVIAPKPPVGPVEAHAELRDADGSLLGGIARRDGEWVLGLDGQIAGGSASAATVLALLQRAASSRQRAGQAIRIKFSDALRDEAQREAGEQGLSLEEFQQRLERELDGRADALGAPVTQH</sequence>
<reference evidence="2 3" key="1">
    <citation type="submission" date="2018-11" db="EMBL/GenBank/DDBJ databases">
        <title>Lysobacter cryohumiis sp. nov., isolated from soil in the Tianshan Mountains, Xinjiang, China.</title>
        <authorList>
            <person name="Luo Y."/>
            <person name="Sheng H."/>
        </authorList>
    </citation>
    <scope>NUCLEOTIDE SEQUENCE [LARGE SCALE GENOMIC DNA]</scope>
    <source>
        <strain evidence="2 3">ZS60</strain>
    </source>
</reference>
<evidence type="ECO:0000256" key="1">
    <source>
        <dbReference type="SAM" id="MobiDB-lite"/>
    </source>
</evidence>